<accession>A0AAE0Y4E8</accession>
<name>A0AAE0Y4E8_9GAST</name>
<sequence>MPERVSWEDNAISPGAWLHGLVRKWGNPLPGLLEPGGVTSGRENFPSSAGFKLVRNWLQIKGLFGIATNS</sequence>
<dbReference type="Proteomes" id="UP001283361">
    <property type="component" value="Unassembled WGS sequence"/>
</dbReference>
<keyword evidence="2" id="KW-1185">Reference proteome</keyword>
<reference evidence="1" key="1">
    <citation type="journal article" date="2023" name="G3 (Bethesda)">
        <title>A reference genome for the long-term kleptoplast-retaining sea slug Elysia crispata morphotype clarki.</title>
        <authorList>
            <person name="Eastman K.E."/>
            <person name="Pendleton A.L."/>
            <person name="Shaikh M.A."/>
            <person name="Suttiyut T."/>
            <person name="Ogas R."/>
            <person name="Tomko P."/>
            <person name="Gavelis G."/>
            <person name="Widhalm J.R."/>
            <person name="Wisecaver J.H."/>
        </authorList>
    </citation>
    <scope>NUCLEOTIDE SEQUENCE</scope>
    <source>
        <strain evidence="1">ECLA1</strain>
    </source>
</reference>
<evidence type="ECO:0000313" key="1">
    <source>
        <dbReference type="EMBL" id="KAK3732188.1"/>
    </source>
</evidence>
<gene>
    <name evidence="1" type="ORF">RRG08_026570</name>
</gene>
<evidence type="ECO:0000313" key="2">
    <source>
        <dbReference type="Proteomes" id="UP001283361"/>
    </source>
</evidence>
<comment type="caution">
    <text evidence="1">The sequence shown here is derived from an EMBL/GenBank/DDBJ whole genome shotgun (WGS) entry which is preliminary data.</text>
</comment>
<protein>
    <submittedName>
        <fullName evidence="1">Uncharacterized protein</fullName>
    </submittedName>
</protein>
<dbReference type="AlphaFoldDB" id="A0AAE0Y4E8"/>
<dbReference type="EMBL" id="JAWDGP010006980">
    <property type="protein sequence ID" value="KAK3732188.1"/>
    <property type="molecule type" value="Genomic_DNA"/>
</dbReference>
<organism evidence="1 2">
    <name type="scientific">Elysia crispata</name>
    <name type="common">lettuce slug</name>
    <dbReference type="NCBI Taxonomy" id="231223"/>
    <lineage>
        <taxon>Eukaryota</taxon>
        <taxon>Metazoa</taxon>
        <taxon>Spiralia</taxon>
        <taxon>Lophotrochozoa</taxon>
        <taxon>Mollusca</taxon>
        <taxon>Gastropoda</taxon>
        <taxon>Heterobranchia</taxon>
        <taxon>Euthyneura</taxon>
        <taxon>Panpulmonata</taxon>
        <taxon>Sacoglossa</taxon>
        <taxon>Placobranchoidea</taxon>
        <taxon>Plakobranchidae</taxon>
        <taxon>Elysia</taxon>
    </lineage>
</organism>
<proteinExistence type="predicted"/>